<protein>
    <submittedName>
        <fullName evidence="1">Uncharacterized protein</fullName>
    </submittedName>
</protein>
<evidence type="ECO:0000313" key="1">
    <source>
        <dbReference type="EMBL" id="QGH51182.1"/>
    </source>
</evidence>
<gene>
    <name evidence="1" type="ORF">APZ19_29020</name>
</gene>
<organism evidence="1 2">
    <name type="scientific">Vibrio owensii</name>
    <dbReference type="NCBI Taxonomy" id="696485"/>
    <lineage>
        <taxon>Bacteria</taxon>
        <taxon>Pseudomonadati</taxon>
        <taxon>Pseudomonadota</taxon>
        <taxon>Gammaproteobacteria</taxon>
        <taxon>Vibrionales</taxon>
        <taxon>Vibrionaceae</taxon>
        <taxon>Vibrio</taxon>
    </lineage>
</organism>
<proteinExistence type="predicted"/>
<dbReference type="Proteomes" id="UP000390336">
    <property type="component" value="Plasmid pVHvo-R"/>
</dbReference>
<geneLocation type="plasmid" evidence="2">
    <name>pvhvo-r</name>
</geneLocation>
<evidence type="ECO:0000313" key="2">
    <source>
        <dbReference type="Proteomes" id="UP000390336"/>
    </source>
</evidence>
<keyword evidence="1" id="KW-0614">Plasmid</keyword>
<dbReference type="RefSeq" id="WP_054824750.1">
    <property type="nucleotide sequence ID" value="NZ_CP045862.1"/>
</dbReference>
<reference evidence="1 2" key="1">
    <citation type="journal article" date="2015" name="Genome Announc.">
        <title>Draft Genome Sequence of Vibrio owensii Strain SH-14, Which Causes Shrimp Acute Hepatopancreatic Necrosis Disease.</title>
        <authorList>
            <person name="Liu L."/>
            <person name="Xiao J."/>
            <person name="Xia X."/>
            <person name="Pan Y."/>
            <person name="Yan S."/>
            <person name="Wang Y."/>
        </authorList>
    </citation>
    <scope>NUCLEOTIDE SEQUENCE [LARGE SCALE GENOMIC DNA]</scope>
    <source>
        <strain evidence="1 2">SH14</strain>
    </source>
</reference>
<accession>A0AAP9GJL8</accession>
<dbReference type="EMBL" id="CP045862">
    <property type="protein sequence ID" value="QGH51182.1"/>
    <property type="molecule type" value="Genomic_DNA"/>
</dbReference>
<name>A0AAP9GJL8_9VIBR</name>
<dbReference type="AlphaFoldDB" id="A0AAP9GJL8"/>
<sequence length="226" mass="25468">MNPFIDEVLEAQVNITEGYQGACQVMFFGGKEEESAVFSCLKEARRAAAGALNPTVGGGYYLAIINETTEAVTHESALHWLFPGVLATEQSLTESNQQQSIELTNDQINAMQIEADTMLSVFYSFERLQNYVRWGRGRADHIIGALYDRMMVAERRFPALVSEEACGLSEVVSHLSWVNAQVAEWSLDLTQKLDEFEIAQYRADHPVVSKCHDILVNWFCLPVRHF</sequence>